<dbReference type="InterPro" id="IPR029149">
    <property type="entry name" value="Creatin/AminoP/Spt16_N"/>
</dbReference>
<evidence type="ECO:0000259" key="2">
    <source>
        <dbReference type="Pfam" id="PF01321"/>
    </source>
</evidence>
<dbReference type="PANTHER" id="PTHR46112">
    <property type="entry name" value="AMINOPEPTIDASE"/>
    <property type="match status" value="1"/>
</dbReference>
<dbReference type="InterPro" id="IPR000994">
    <property type="entry name" value="Pept_M24"/>
</dbReference>
<dbReference type="Proteomes" id="UP000008229">
    <property type="component" value="Chromosome"/>
</dbReference>
<dbReference type="Gene3D" id="3.40.350.10">
    <property type="entry name" value="Creatinase/prolidase N-terminal domain"/>
    <property type="match status" value="1"/>
</dbReference>
<dbReference type="EMBL" id="CP001854">
    <property type="protein sequence ID" value="ADB52276.1"/>
    <property type="molecule type" value="Genomic_DNA"/>
</dbReference>
<dbReference type="Gene3D" id="3.90.230.10">
    <property type="entry name" value="Creatinase/methionine aminopeptidase superfamily"/>
    <property type="match status" value="1"/>
</dbReference>
<evidence type="ECO:0000313" key="4">
    <source>
        <dbReference type="Proteomes" id="UP000008229"/>
    </source>
</evidence>
<dbReference type="SUPFAM" id="SSF55920">
    <property type="entry name" value="Creatinase/aminopeptidase"/>
    <property type="match status" value="1"/>
</dbReference>
<dbReference type="KEGG" id="cwo:Cwoe_3859"/>
<dbReference type="InterPro" id="IPR036005">
    <property type="entry name" value="Creatinase/aminopeptidase-like"/>
</dbReference>
<feature type="domain" description="Creatinase N-terminal" evidence="2">
    <location>
        <begin position="22"/>
        <end position="158"/>
    </location>
</feature>
<sequence length="390" mass="41643">MQAVTVQEQTERAFPREEYEQRLRRLRAAMAEQRVDALVCVAPESLFYLSGYDANTAWSEQALVVTLSGGEPTLVIRDIDAPIADGQVWLSELEAYRYERDDPAAIVAGVVRAEAGAEATVALEYGTAALSVAYAARLERALGAGVCDGSALVAALRVRKTPAELAYVRAAAAISGDALDVAKASLRPGITEIEFAAEIEYALRTRGSEYPGMPTWMASGPKTACSHASPSARVIGAGEPVKCSFAAVLRRYHVTTYQAFHVGEPPPLYRQRWDQCSEALDAALGEIRPGAPLRAACAAGTAVMDRDGIAEANMGRWGYGVGIAYPPTWLEPLDITLSSEGTFDVGMVFCLHVSMSAADPRFGFSLGANYTVTEAGVERVNPAPPTVHVV</sequence>
<dbReference type="AlphaFoldDB" id="D3F2L0"/>
<dbReference type="OrthoDB" id="9761809at2"/>
<dbReference type="RefSeq" id="WP_012935327.1">
    <property type="nucleotide sequence ID" value="NC_013739.1"/>
</dbReference>
<organism evidence="3 4">
    <name type="scientific">Conexibacter woesei (strain DSM 14684 / CCUG 47730 / CIP 108061 / JCM 11494 / NBRC 100937 / ID131577)</name>
    <dbReference type="NCBI Taxonomy" id="469383"/>
    <lineage>
        <taxon>Bacteria</taxon>
        <taxon>Bacillati</taxon>
        <taxon>Actinomycetota</taxon>
        <taxon>Thermoleophilia</taxon>
        <taxon>Solirubrobacterales</taxon>
        <taxon>Conexibacteraceae</taxon>
        <taxon>Conexibacter</taxon>
    </lineage>
</organism>
<dbReference type="InterPro" id="IPR050659">
    <property type="entry name" value="Peptidase_M24B"/>
</dbReference>
<gene>
    <name evidence="3" type="ordered locus">Cwoe_3859</name>
</gene>
<dbReference type="CDD" id="cd01066">
    <property type="entry name" value="APP_MetAP"/>
    <property type="match status" value="1"/>
</dbReference>
<dbReference type="STRING" id="469383.Cwoe_3859"/>
<reference evidence="4" key="2">
    <citation type="submission" date="2010-01" db="EMBL/GenBank/DDBJ databases">
        <title>The complete genome of Conexibacter woesei DSM 14684.</title>
        <authorList>
            <consortium name="US DOE Joint Genome Institute (JGI-PGF)"/>
            <person name="Lucas S."/>
            <person name="Copeland A."/>
            <person name="Lapidus A."/>
            <person name="Glavina del Rio T."/>
            <person name="Dalin E."/>
            <person name="Tice H."/>
            <person name="Bruce D."/>
            <person name="Goodwin L."/>
            <person name="Pitluck S."/>
            <person name="Kyrpides N."/>
            <person name="Mavromatis K."/>
            <person name="Ivanova N."/>
            <person name="Mikhailova N."/>
            <person name="Chertkov O."/>
            <person name="Brettin T."/>
            <person name="Detter J.C."/>
            <person name="Han C."/>
            <person name="Larimer F."/>
            <person name="Land M."/>
            <person name="Hauser L."/>
            <person name="Markowitz V."/>
            <person name="Cheng J.-F."/>
            <person name="Hugenholtz P."/>
            <person name="Woyke T."/>
            <person name="Wu D."/>
            <person name="Pukall R."/>
            <person name="Steenblock K."/>
            <person name="Schneider S."/>
            <person name="Klenk H.-P."/>
            <person name="Eisen J.A."/>
        </authorList>
    </citation>
    <scope>NUCLEOTIDE SEQUENCE [LARGE SCALE GENOMIC DNA]</scope>
    <source>
        <strain evidence="4">DSM 14684 / CIP 108061 / JCM 11494 / NBRC 100937 / ID131577</strain>
    </source>
</reference>
<protein>
    <submittedName>
        <fullName evidence="3">Peptidase M24</fullName>
    </submittedName>
</protein>
<dbReference type="eggNOG" id="COG0006">
    <property type="taxonomic scope" value="Bacteria"/>
</dbReference>
<evidence type="ECO:0000313" key="3">
    <source>
        <dbReference type="EMBL" id="ADB52276.1"/>
    </source>
</evidence>
<dbReference type="SUPFAM" id="SSF53092">
    <property type="entry name" value="Creatinase/prolidase N-terminal domain"/>
    <property type="match status" value="1"/>
</dbReference>
<evidence type="ECO:0000259" key="1">
    <source>
        <dbReference type="Pfam" id="PF00557"/>
    </source>
</evidence>
<dbReference type="Pfam" id="PF00557">
    <property type="entry name" value="Peptidase_M24"/>
    <property type="match status" value="1"/>
</dbReference>
<dbReference type="InterPro" id="IPR000587">
    <property type="entry name" value="Creatinase_N"/>
</dbReference>
<keyword evidence="4" id="KW-1185">Reference proteome</keyword>
<accession>D3F2L0</accession>
<dbReference type="PANTHER" id="PTHR46112:SF8">
    <property type="entry name" value="CYTOPLASMIC PEPTIDASE PEPQ-RELATED"/>
    <property type="match status" value="1"/>
</dbReference>
<reference evidence="3 4" key="1">
    <citation type="journal article" date="2010" name="Stand. Genomic Sci.">
        <title>Complete genome sequence of Conexibacter woesei type strain (ID131577).</title>
        <authorList>
            <person name="Pukall R."/>
            <person name="Lapidus A."/>
            <person name="Glavina Del Rio T."/>
            <person name="Copeland A."/>
            <person name="Tice H."/>
            <person name="Cheng J.-F."/>
            <person name="Lucas S."/>
            <person name="Chen F."/>
            <person name="Nolan M."/>
            <person name="Bruce D."/>
            <person name="Goodwin L."/>
            <person name="Pitluck S."/>
            <person name="Mavromatis K."/>
            <person name="Ivanova N."/>
            <person name="Ovchinnikova G."/>
            <person name="Pati A."/>
            <person name="Chen A."/>
            <person name="Palaniappan K."/>
            <person name="Land M."/>
            <person name="Hauser L."/>
            <person name="Chang Y.-J."/>
            <person name="Jeffries C.D."/>
            <person name="Chain P."/>
            <person name="Meincke L."/>
            <person name="Sims D."/>
            <person name="Brettin T."/>
            <person name="Detter J.C."/>
            <person name="Rohde M."/>
            <person name="Goeker M."/>
            <person name="Bristow J."/>
            <person name="Eisen J.A."/>
            <person name="Markowitz V."/>
            <person name="Kyrpides N.C."/>
            <person name="Klenk H.-P."/>
            <person name="Hugenholtz P."/>
        </authorList>
    </citation>
    <scope>NUCLEOTIDE SEQUENCE [LARGE SCALE GENOMIC DNA]</scope>
    <source>
        <strain evidence="4">DSM 14684 / CIP 108061 / JCM 11494 / NBRC 100937 / ID131577</strain>
    </source>
</reference>
<dbReference type="Pfam" id="PF01321">
    <property type="entry name" value="Creatinase_N"/>
    <property type="match status" value="1"/>
</dbReference>
<name>D3F2L0_CONWI</name>
<dbReference type="HOGENOM" id="CLU_017266_3_1_11"/>
<feature type="domain" description="Peptidase M24" evidence="1">
    <location>
        <begin position="167"/>
        <end position="374"/>
    </location>
</feature>
<proteinExistence type="predicted"/>